<dbReference type="InterPro" id="IPR039946">
    <property type="entry name" value="ZN839"/>
</dbReference>
<feature type="region of interest" description="Disordered" evidence="1">
    <location>
        <begin position="717"/>
        <end position="837"/>
    </location>
</feature>
<evidence type="ECO:0000256" key="1">
    <source>
        <dbReference type="SAM" id="MobiDB-lite"/>
    </source>
</evidence>
<evidence type="ECO:0000259" key="2">
    <source>
        <dbReference type="Pfam" id="PF15961"/>
    </source>
</evidence>
<proteinExistence type="predicted"/>
<dbReference type="PANTHER" id="PTHR16116:SF5">
    <property type="entry name" value="ZINC FINGER PROTEIN 839"/>
    <property type="match status" value="1"/>
</dbReference>
<keyword evidence="4" id="KW-1185">Reference proteome</keyword>
<feature type="domain" description="DUF4764" evidence="2">
    <location>
        <begin position="605"/>
        <end position="722"/>
    </location>
</feature>
<dbReference type="Proteomes" id="UP000792457">
    <property type="component" value="Unassembled WGS sequence"/>
</dbReference>
<feature type="compositionally biased region" description="Basic residues" evidence="1">
    <location>
        <begin position="611"/>
        <end position="626"/>
    </location>
</feature>
<reference evidence="3" key="1">
    <citation type="submission" date="2013-04" db="EMBL/GenBank/DDBJ databases">
        <authorList>
            <person name="Qu J."/>
            <person name="Murali S.C."/>
            <person name="Bandaranaike D."/>
            <person name="Bellair M."/>
            <person name="Blankenburg K."/>
            <person name="Chao H."/>
            <person name="Dinh H."/>
            <person name="Doddapaneni H."/>
            <person name="Downs B."/>
            <person name="Dugan-Rocha S."/>
            <person name="Elkadiri S."/>
            <person name="Gnanaolivu R.D."/>
            <person name="Hernandez B."/>
            <person name="Javaid M."/>
            <person name="Jayaseelan J.C."/>
            <person name="Lee S."/>
            <person name="Li M."/>
            <person name="Ming W."/>
            <person name="Munidasa M."/>
            <person name="Muniz J."/>
            <person name="Nguyen L."/>
            <person name="Ongeri F."/>
            <person name="Osuji N."/>
            <person name="Pu L.-L."/>
            <person name="Puazo M."/>
            <person name="Qu C."/>
            <person name="Quiroz J."/>
            <person name="Raj R."/>
            <person name="Weissenberger G."/>
            <person name="Xin Y."/>
            <person name="Zou X."/>
            <person name="Han Y."/>
            <person name="Richards S."/>
            <person name="Worley K."/>
            <person name="Muzny D."/>
            <person name="Gibbs R."/>
        </authorList>
    </citation>
    <scope>NUCLEOTIDE SEQUENCE</scope>
    <source>
        <strain evidence="3">Sampled in the wild</strain>
    </source>
</reference>
<dbReference type="AlphaFoldDB" id="A0A8K0K8B4"/>
<dbReference type="Pfam" id="PF15961">
    <property type="entry name" value="DUF4764"/>
    <property type="match status" value="1"/>
</dbReference>
<protein>
    <recommendedName>
        <fullName evidence="2">DUF4764 domain-containing protein</fullName>
    </recommendedName>
</protein>
<organism evidence="3 4">
    <name type="scientific">Ladona fulva</name>
    <name type="common">Scarce chaser dragonfly</name>
    <name type="synonym">Libellula fulva</name>
    <dbReference type="NCBI Taxonomy" id="123851"/>
    <lineage>
        <taxon>Eukaryota</taxon>
        <taxon>Metazoa</taxon>
        <taxon>Ecdysozoa</taxon>
        <taxon>Arthropoda</taxon>
        <taxon>Hexapoda</taxon>
        <taxon>Insecta</taxon>
        <taxon>Pterygota</taxon>
        <taxon>Palaeoptera</taxon>
        <taxon>Odonata</taxon>
        <taxon>Epiprocta</taxon>
        <taxon>Anisoptera</taxon>
        <taxon>Libelluloidea</taxon>
        <taxon>Libellulidae</taxon>
        <taxon>Ladona</taxon>
    </lineage>
</organism>
<feature type="compositionally biased region" description="Basic and acidic residues" evidence="1">
    <location>
        <begin position="826"/>
        <end position="837"/>
    </location>
</feature>
<dbReference type="InterPro" id="IPR031885">
    <property type="entry name" value="DUF4764"/>
</dbReference>
<dbReference type="PANTHER" id="PTHR16116">
    <property type="entry name" value="ZINC FINGER PROTEIN 839"/>
    <property type="match status" value="1"/>
</dbReference>
<dbReference type="EMBL" id="KZ308474">
    <property type="protein sequence ID" value="KAG8230266.1"/>
    <property type="molecule type" value="Genomic_DNA"/>
</dbReference>
<sequence length="837" mass="90328">MGDEDQVSQQQTRVLLVNGQTVILQGNPGDNAINEINADILQQALQEASAISETSVLEDTAVAYPTNDAPQNEQASNDNLLAIYAGDQGETHTIRLTVEQAEALGLHFAVEGDENDDLGANDVKPDMSENNISNSQLSFETSQQSVAEGLLLNNNVSAGKITATIQPSTVSNLQSCDNVLPEAATSNANGNNIISGTGNQPISLIPHYVDGTMAYTVKIEENGGNLCPPNANLDFQEHVNEDQAEIATQLNSTASLTTTTVPNLATSVMSSIPDIISSSTTQPIPIIEQKDGSLDPKKVSYIFLPARNAGEMVTTTAKLSEIGPTLGYSDAQEPQRKITNQVRIIPKTAIMSSLSIPNEGNRLTVSGSSQLTTVTTTTPISTSVVNASLGTSSLDPVVSSTPTGSGMIRVVAKKDFPNNAQGSVASVAKIIPTKLKPMGETNGGTKLTPVDGAAGSASAQMKLPLPNFNSEKPLGSSDNPIQLVQQGQTFHSMQPLSREQLKQIATVLQQRHFDTTKNSKNVLYDAETNTRIIYRVVYPEDCDLRDPRSPSDSTLQQASPSSSLASVRGRSRRGRPPKSAIKPGPVKRVEQEEVLPDIDVNKGDKDERKKQLPRTRSGRLSRPPRHMVKDYKRLHHLDFAEPDLDDSDGGYSDYQISEAEMEDEVRSTNEDLERNEALLTGLTSSKRKISSHFRCPTCQKVYLGHRRMARHFEMYPDHGNIQDLPKPGRPSTDVSNSGANSKDILNPVVDGVSENSGQSRVEGAGGVGNTEEPRTPPTDPSTGLPAALQVMRNVVGGPNGMVRHGGPPYRRRGRRRGPHAYMTPEARSERRIAKLRE</sequence>
<feature type="compositionally biased region" description="Basic and acidic residues" evidence="1">
    <location>
        <begin position="599"/>
        <end position="610"/>
    </location>
</feature>
<feature type="compositionally biased region" description="Low complexity" evidence="1">
    <location>
        <begin position="558"/>
        <end position="568"/>
    </location>
</feature>
<name>A0A8K0K8B4_LADFU</name>
<reference evidence="3" key="2">
    <citation type="submission" date="2017-10" db="EMBL/GenBank/DDBJ databases">
        <title>Ladona fulva Genome sequencing and assembly.</title>
        <authorList>
            <person name="Murali S."/>
            <person name="Richards S."/>
            <person name="Bandaranaike D."/>
            <person name="Bellair M."/>
            <person name="Blankenburg K."/>
            <person name="Chao H."/>
            <person name="Dinh H."/>
            <person name="Doddapaneni H."/>
            <person name="Dugan-Rocha S."/>
            <person name="Elkadiri S."/>
            <person name="Gnanaolivu R."/>
            <person name="Hernandez B."/>
            <person name="Skinner E."/>
            <person name="Javaid M."/>
            <person name="Lee S."/>
            <person name="Li M."/>
            <person name="Ming W."/>
            <person name="Munidasa M."/>
            <person name="Muniz J."/>
            <person name="Nguyen L."/>
            <person name="Hughes D."/>
            <person name="Osuji N."/>
            <person name="Pu L.-L."/>
            <person name="Puazo M."/>
            <person name="Qu C."/>
            <person name="Quiroz J."/>
            <person name="Raj R."/>
            <person name="Weissenberger G."/>
            <person name="Xin Y."/>
            <person name="Zou X."/>
            <person name="Han Y."/>
            <person name="Worley K."/>
            <person name="Muzny D."/>
            <person name="Gibbs R."/>
        </authorList>
    </citation>
    <scope>NUCLEOTIDE SEQUENCE</scope>
    <source>
        <strain evidence="3">Sampled in the wild</strain>
    </source>
</reference>
<feature type="non-terminal residue" evidence="3">
    <location>
        <position position="1"/>
    </location>
</feature>
<feature type="region of interest" description="Disordered" evidence="1">
    <location>
        <begin position="544"/>
        <end position="627"/>
    </location>
</feature>
<evidence type="ECO:0000313" key="3">
    <source>
        <dbReference type="EMBL" id="KAG8230266.1"/>
    </source>
</evidence>
<feature type="compositionally biased region" description="Basic residues" evidence="1">
    <location>
        <begin position="809"/>
        <end position="818"/>
    </location>
</feature>
<dbReference type="OrthoDB" id="5981545at2759"/>
<comment type="caution">
    <text evidence="3">The sequence shown here is derived from an EMBL/GenBank/DDBJ whole genome shotgun (WGS) entry which is preliminary data.</text>
</comment>
<gene>
    <name evidence="3" type="ORF">J437_LFUL013968</name>
</gene>
<evidence type="ECO:0000313" key="4">
    <source>
        <dbReference type="Proteomes" id="UP000792457"/>
    </source>
</evidence>
<accession>A0A8K0K8B4</accession>